<accession>L0KA31</accession>
<name>L0KA31_HALHC</name>
<dbReference type="Proteomes" id="UP000010880">
    <property type="component" value="Chromosome"/>
</dbReference>
<evidence type="ECO:0000313" key="3">
    <source>
        <dbReference type="Proteomes" id="UP000010880"/>
    </source>
</evidence>
<dbReference type="OrthoDB" id="3192849at2"/>
<organism evidence="2 3">
    <name type="scientific">Halobacteroides halobius (strain ATCC 35273 / DSM 5150 / MD-1)</name>
    <dbReference type="NCBI Taxonomy" id="748449"/>
    <lineage>
        <taxon>Bacteria</taxon>
        <taxon>Bacillati</taxon>
        <taxon>Bacillota</taxon>
        <taxon>Clostridia</taxon>
        <taxon>Halanaerobiales</taxon>
        <taxon>Halobacteroidaceae</taxon>
        <taxon>Halobacteroides</taxon>
    </lineage>
</organism>
<dbReference type="HOGENOM" id="CLU_167443_2_2_9"/>
<dbReference type="STRING" id="748449.Halha_1435"/>
<sequence length="89" mass="10118">MFEEEYKLIVFDSTHHSLTAEDILKDAGYKIMMVPVLPEISADCGIAIKLEKQVKTTKLLGKLNKKGIELAGLYQVLVEKKEKKIKRLD</sequence>
<protein>
    <recommendedName>
        <fullName evidence="1">Putative Se/S carrier protein-like domain-containing protein</fullName>
    </recommendedName>
</protein>
<evidence type="ECO:0000313" key="2">
    <source>
        <dbReference type="EMBL" id="AGB41380.1"/>
    </source>
</evidence>
<proteinExistence type="predicted"/>
<feature type="domain" description="Putative Se/S carrier protein-like" evidence="1">
    <location>
        <begin position="8"/>
        <end position="75"/>
    </location>
</feature>
<dbReference type="InterPro" id="IPR021778">
    <property type="entry name" value="Se/S_carrier-like"/>
</dbReference>
<dbReference type="Pfam" id="PF11823">
    <property type="entry name" value="Se_S_carrier"/>
    <property type="match status" value="1"/>
</dbReference>
<dbReference type="KEGG" id="hhl:Halha_1435"/>
<dbReference type="EMBL" id="CP003359">
    <property type="protein sequence ID" value="AGB41380.1"/>
    <property type="molecule type" value="Genomic_DNA"/>
</dbReference>
<dbReference type="RefSeq" id="WP_015327102.1">
    <property type="nucleotide sequence ID" value="NC_019978.1"/>
</dbReference>
<dbReference type="AlphaFoldDB" id="L0KA31"/>
<dbReference type="eggNOG" id="ENOG5033A63">
    <property type="taxonomic scope" value="Bacteria"/>
</dbReference>
<keyword evidence="3" id="KW-1185">Reference proteome</keyword>
<evidence type="ECO:0000259" key="1">
    <source>
        <dbReference type="Pfam" id="PF11823"/>
    </source>
</evidence>
<reference evidence="3" key="1">
    <citation type="submission" date="2012-02" db="EMBL/GenBank/DDBJ databases">
        <title>The complete genome of Halobacteroides halobius DSM 5150.</title>
        <authorList>
            <person name="Lucas S."/>
            <person name="Copeland A."/>
            <person name="Lapidus A."/>
            <person name="Glavina del Rio T."/>
            <person name="Dalin E."/>
            <person name="Tice H."/>
            <person name="Bruce D."/>
            <person name="Goodwin L."/>
            <person name="Pitluck S."/>
            <person name="Peters L."/>
            <person name="Mikhailova N."/>
            <person name="Gu W."/>
            <person name="Kyrpides N."/>
            <person name="Mavromatis K."/>
            <person name="Ivanova N."/>
            <person name="Brettin T."/>
            <person name="Detter J.C."/>
            <person name="Han C."/>
            <person name="Larimer F."/>
            <person name="Land M."/>
            <person name="Hauser L."/>
            <person name="Markowitz V."/>
            <person name="Cheng J.-F."/>
            <person name="Hugenholtz P."/>
            <person name="Woyke T."/>
            <person name="Wu D."/>
            <person name="Tindall B."/>
            <person name="Pomrenke H."/>
            <person name="Brambilla E."/>
            <person name="Klenk H.-P."/>
            <person name="Eisen J.A."/>
        </authorList>
    </citation>
    <scope>NUCLEOTIDE SEQUENCE [LARGE SCALE GENOMIC DNA]</scope>
    <source>
        <strain evidence="3">ATCC 35273 / DSM 5150 / MD-1</strain>
    </source>
</reference>
<gene>
    <name evidence="2" type="ordered locus">Halha_1435</name>
</gene>